<evidence type="ECO:0000313" key="9">
    <source>
        <dbReference type="Proteomes" id="UP000014071"/>
    </source>
</evidence>
<feature type="domain" description="Zn(2)-C6 fungal-type" evidence="7">
    <location>
        <begin position="136"/>
        <end position="165"/>
    </location>
</feature>
<dbReference type="SMART" id="SM00066">
    <property type="entry name" value="GAL4"/>
    <property type="match status" value="1"/>
</dbReference>
<dbReference type="RefSeq" id="XP_012189400.1">
    <property type="nucleotide sequence ID" value="XM_012334010.1"/>
</dbReference>
<dbReference type="PANTHER" id="PTHR47540:SF2">
    <property type="entry name" value="ZN(II)2CYS6 TRANSCRIPTION FACTOR (EUROFUNG)"/>
    <property type="match status" value="1"/>
</dbReference>
<evidence type="ECO:0000259" key="7">
    <source>
        <dbReference type="PROSITE" id="PS50048"/>
    </source>
</evidence>
<keyword evidence="5" id="KW-0539">Nucleus</keyword>
<dbReference type="GO" id="GO:0000981">
    <property type="term" value="F:DNA-binding transcription factor activity, RNA polymerase II-specific"/>
    <property type="evidence" value="ECO:0007669"/>
    <property type="project" value="InterPro"/>
</dbReference>
<keyword evidence="9" id="KW-1185">Reference proteome</keyword>
<gene>
    <name evidence="8" type="ORF">PHSY_003390</name>
</gene>
<dbReference type="GO" id="GO:0045944">
    <property type="term" value="P:positive regulation of transcription by RNA polymerase II"/>
    <property type="evidence" value="ECO:0007669"/>
    <property type="project" value="TreeGrafter"/>
</dbReference>
<evidence type="ECO:0000256" key="4">
    <source>
        <dbReference type="ARBA" id="ARBA00023163"/>
    </source>
</evidence>
<protein>
    <submittedName>
        <fullName evidence="8">C6 transcription factor</fullName>
    </submittedName>
</protein>
<dbReference type="GO" id="GO:0005634">
    <property type="term" value="C:nucleus"/>
    <property type="evidence" value="ECO:0007669"/>
    <property type="project" value="UniProtKB-SubCell"/>
</dbReference>
<dbReference type="InterPro" id="IPR036864">
    <property type="entry name" value="Zn2-C6_fun-type_DNA-bd_sf"/>
</dbReference>
<dbReference type="GeneID" id="24108679"/>
<dbReference type="Gene3D" id="4.10.240.10">
    <property type="entry name" value="Zn(2)-C6 fungal-type DNA-binding domain"/>
    <property type="match status" value="1"/>
</dbReference>
<dbReference type="GO" id="GO:0043565">
    <property type="term" value="F:sequence-specific DNA binding"/>
    <property type="evidence" value="ECO:0007669"/>
    <property type="project" value="TreeGrafter"/>
</dbReference>
<dbReference type="Pfam" id="PF00172">
    <property type="entry name" value="Zn_clus"/>
    <property type="match status" value="1"/>
</dbReference>
<feature type="compositionally biased region" description="Polar residues" evidence="6">
    <location>
        <begin position="17"/>
        <end position="45"/>
    </location>
</feature>
<sequence length="495" mass="54661">MSRRDAAEPYTERHSSIDMQSSARPNLAVAQSSRSPEVSAQTQSYDDLALCRPQQQASTDHVHLRQDSPPSTPGFGSSSASRLPPQPQATLNMDVIQAQAEMLERQARVDLEETQRLAEQHFEEMLGSREVRVSHACEHCRQRKAKCSGQQPCQRCAKQGILCTYSKQERRSRPFMRPFDIPSQSTAIPTVQSLPMASPGLGPIRATGRTRDVRYANMSTPYGLRRNTLPCSTPAAYLRQLKEGPVGVAAEASGSQAMPSAAGRDLRTVASFPPSQQAITEQFRPNPIQPHFEYEAHRRDSVATTGSESFDQIATSHQTTQSELVETQHRPWTTESAVYVSATGVGDTLGLFRFQSAARHQSGWNNFSHAPALPATLSSSTQEHPQLPMISSSLQARQTYASSFRPVILYPHIPEGLPLEDERHRSHSLDEGVPREMEKALPEDARESSIGSVPHDCEGESPSAFGEQVIDHSDHAERTESFSVYADKAEESHLD</sequence>
<keyword evidence="2" id="KW-0805">Transcription regulation</keyword>
<dbReference type="PANTHER" id="PTHR47540">
    <property type="entry name" value="THIAMINE REPRESSIBLE GENES REGULATORY PROTEIN THI5"/>
    <property type="match status" value="1"/>
</dbReference>
<feature type="compositionally biased region" description="Basic and acidic residues" evidence="6">
    <location>
        <begin position="469"/>
        <end position="480"/>
    </location>
</feature>
<organism evidence="8 9">
    <name type="scientific">Pseudozyma hubeiensis (strain SY62)</name>
    <name type="common">Yeast</name>
    <dbReference type="NCBI Taxonomy" id="1305764"/>
    <lineage>
        <taxon>Eukaryota</taxon>
        <taxon>Fungi</taxon>
        <taxon>Dikarya</taxon>
        <taxon>Basidiomycota</taxon>
        <taxon>Ustilaginomycotina</taxon>
        <taxon>Ustilaginomycetes</taxon>
        <taxon>Ustilaginales</taxon>
        <taxon>Ustilaginaceae</taxon>
        <taxon>Pseudozyma</taxon>
    </lineage>
</organism>
<dbReference type="GO" id="GO:0008270">
    <property type="term" value="F:zinc ion binding"/>
    <property type="evidence" value="ECO:0007669"/>
    <property type="project" value="InterPro"/>
</dbReference>
<name>R9P312_PSEHS</name>
<evidence type="ECO:0000313" key="8">
    <source>
        <dbReference type="EMBL" id="GAC95813.1"/>
    </source>
</evidence>
<dbReference type="AlphaFoldDB" id="R9P312"/>
<evidence type="ECO:0000256" key="1">
    <source>
        <dbReference type="ARBA" id="ARBA00004123"/>
    </source>
</evidence>
<keyword evidence="4" id="KW-0804">Transcription</keyword>
<evidence type="ECO:0000256" key="5">
    <source>
        <dbReference type="ARBA" id="ARBA00023242"/>
    </source>
</evidence>
<evidence type="ECO:0000256" key="3">
    <source>
        <dbReference type="ARBA" id="ARBA00023125"/>
    </source>
</evidence>
<dbReference type="EMBL" id="DF238798">
    <property type="protein sequence ID" value="GAC95813.1"/>
    <property type="molecule type" value="Genomic_DNA"/>
</dbReference>
<dbReference type="PROSITE" id="PS50048">
    <property type="entry name" value="ZN2_CY6_FUNGAL_2"/>
    <property type="match status" value="1"/>
</dbReference>
<feature type="compositionally biased region" description="Basic and acidic residues" evidence="6">
    <location>
        <begin position="1"/>
        <end position="16"/>
    </location>
</feature>
<dbReference type="CDD" id="cd00067">
    <property type="entry name" value="GAL4"/>
    <property type="match status" value="1"/>
</dbReference>
<dbReference type="PROSITE" id="PS00463">
    <property type="entry name" value="ZN2_CY6_FUNGAL_1"/>
    <property type="match status" value="1"/>
</dbReference>
<feature type="region of interest" description="Disordered" evidence="6">
    <location>
        <begin position="418"/>
        <end position="495"/>
    </location>
</feature>
<proteinExistence type="predicted"/>
<dbReference type="Proteomes" id="UP000014071">
    <property type="component" value="Unassembled WGS sequence"/>
</dbReference>
<dbReference type="STRING" id="1305764.R9P312"/>
<dbReference type="OrthoDB" id="2552403at2759"/>
<keyword evidence="3" id="KW-0238">DNA-binding</keyword>
<reference evidence="9" key="1">
    <citation type="journal article" date="2013" name="Genome Announc.">
        <title>Draft genome sequence of the basidiomycetous yeast-like fungus Pseudozyma hubeiensis SY62, which produces an abundant amount of the biosurfactant mannosylerythritol lipids.</title>
        <authorList>
            <person name="Konishi M."/>
            <person name="Hatada Y."/>
            <person name="Horiuchi J."/>
        </authorList>
    </citation>
    <scope>NUCLEOTIDE SEQUENCE [LARGE SCALE GENOMIC DNA]</scope>
    <source>
        <strain evidence="9">SY62</strain>
    </source>
</reference>
<comment type="subcellular location">
    <subcellularLocation>
        <location evidence="1">Nucleus</location>
    </subcellularLocation>
</comment>
<dbReference type="InterPro" id="IPR001138">
    <property type="entry name" value="Zn2Cys6_DnaBD"/>
</dbReference>
<dbReference type="HOGENOM" id="CLU_551092_0_0_1"/>
<dbReference type="eggNOG" id="ENOG502SFEH">
    <property type="taxonomic scope" value="Eukaryota"/>
</dbReference>
<feature type="region of interest" description="Disordered" evidence="6">
    <location>
        <begin position="1"/>
        <end position="87"/>
    </location>
</feature>
<dbReference type="InterPro" id="IPR051711">
    <property type="entry name" value="Stress_Response_Reg"/>
</dbReference>
<evidence type="ECO:0000256" key="2">
    <source>
        <dbReference type="ARBA" id="ARBA00023015"/>
    </source>
</evidence>
<dbReference type="SUPFAM" id="SSF57701">
    <property type="entry name" value="Zn2/Cys6 DNA-binding domain"/>
    <property type="match status" value="1"/>
</dbReference>
<evidence type="ECO:0000256" key="6">
    <source>
        <dbReference type="SAM" id="MobiDB-lite"/>
    </source>
</evidence>
<accession>R9P312</accession>
<feature type="compositionally biased region" description="Basic and acidic residues" evidence="6">
    <location>
        <begin position="420"/>
        <end position="447"/>
    </location>
</feature>